<dbReference type="AlphaFoldDB" id="A0A174HBW6"/>
<evidence type="ECO:0000313" key="2">
    <source>
        <dbReference type="EMBL" id="CUO72373.1"/>
    </source>
</evidence>
<gene>
    <name evidence="2" type="ORF">ERS852498_00336</name>
</gene>
<evidence type="ECO:0000313" key="3">
    <source>
        <dbReference type="Proteomes" id="UP000095709"/>
    </source>
</evidence>
<organism evidence="2 3">
    <name type="scientific">Fusicatenibacter saccharivorans</name>
    <dbReference type="NCBI Taxonomy" id="1150298"/>
    <lineage>
        <taxon>Bacteria</taxon>
        <taxon>Bacillati</taxon>
        <taxon>Bacillota</taxon>
        <taxon>Clostridia</taxon>
        <taxon>Lachnospirales</taxon>
        <taxon>Lachnospiraceae</taxon>
        <taxon>Fusicatenibacter</taxon>
    </lineage>
</organism>
<feature type="chain" id="PRO_5039207397" evidence="1">
    <location>
        <begin position="20"/>
        <end position="80"/>
    </location>
</feature>
<dbReference type="EMBL" id="CZAL01000001">
    <property type="protein sequence ID" value="CUO72373.1"/>
    <property type="molecule type" value="Genomic_DNA"/>
</dbReference>
<accession>A0A174HBW6</accession>
<name>A0A174HBW6_9FIRM</name>
<sequence>MKKKGVVCLLMGLSMMIGALSGCGGNKEESSAETDSGSVVIWTNLENEAETLKEYAEKWEAETGNKVEVIHETADIQQFA</sequence>
<evidence type="ECO:0000256" key="1">
    <source>
        <dbReference type="SAM" id="SignalP"/>
    </source>
</evidence>
<feature type="signal peptide" evidence="1">
    <location>
        <begin position="1"/>
        <end position="19"/>
    </location>
</feature>
<proteinExistence type="predicted"/>
<keyword evidence="1" id="KW-0732">Signal</keyword>
<dbReference type="PROSITE" id="PS51257">
    <property type="entry name" value="PROKAR_LIPOPROTEIN"/>
    <property type="match status" value="1"/>
</dbReference>
<dbReference type="Proteomes" id="UP000095709">
    <property type="component" value="Unassembled WGS sequence"/>
</dbReference>
<protein>
    <submittedName>
        <fullName evidence="2">Maltose-binding periplasmic proteins/domains</fullName>
    </submittedName>
</protein>
<dbReference type="Gene3D" id="3.40.190.10">
    <property type="entry name" value="Periplasmic binding protein-like II"/>
    <property type="match status" value="1"/>
</dbReference>
<dbReference type="RefSeq" id="WP_055265133.1">
    <property type="nucleotide sequence ID" value="NZ_CZAL01000001.1"/>
</dbReference>
<reference evidence="2 3" key="1">
    <citation type="submission" date="2015-09" db="EMBL/GenBank/DDBJ databases">
        <authorList>
            <consortium name="Pathogen Informatics"/>
        </authorList>
    </citation>
    <scope>NUCLEOTIDE SEQUENCE [LARGE SCALE GENOMIC DNA]</scope>
    <source>
        <strain evidence="2 3">2789STDY5834885</strain>
    </source>
</reference>